<evidence type="ECO:0000313" key="3">
    <source>
        <dbReference type="Proteomes" id="UP000323506"/>
    </source>
</evidence>
<keyword evidence="1" id="KW-1133">Transmembrane helix</keyword>
<sequence>MEEIEQIWKKNHIENIPNPTHSFVELYIRQVKLVSRMMGNYLLRLGEDSVVTKRMFFDTPRTWIIYEPIDYNKSLLLGMTSSFITSSFLYASHLFLVTHQMALSSYL</sequence>
<keyword evidence="1" id="KW-0472">Membrane</keyword>
<dbReference type="AlphaFoldDB" id="A0A5D2HMZ4"/>
<name>A0A5D2HMZ4_GOSDA</name>
<proteinExistence type="predicted"/>
<evidence type="ECO:0000313" key="2">
    <source>
        <dbReference type="EMBL" id="TYH31667.1"/>
    </source>
</evidence>
<protein>
    <submittedName>
        <fullName evidence="2">Uncharacterized protein</fullName>
    </submittedName>
</protein>
<organism evidence="2 3">
    <name type="scientific">Gossypium darwinii</name>
    <name type="common">Darwin's cotton</name>
    <name type="synonym">Gossypium barbadense var. darwinii</name>
    <dbReference type="NCBI Taxonomy" id="34276"/>
    <lineage>
        <taxon>Eukaryota</taxon>
        <taxon>Viridiplantae</taxon>
        <taxon>Streptophyta</taxon>
        <taxon>Embryophyta</taxon>
        <taxon>Tracheophyta</taxon>
        <taxon>Spermatophyta</taxon>
        <taxon>Magnoliopsida</taxon>
        <taxon>eudicotyledons</taxon>
        <taxon>Gunneridae</taxon>
        <taxon>Pentapetalae</taxon>
        <taxon>rosids</taxon>
        <taxon>malvids</taxon>
        <taxon>Malvales</taxon>
        <taxon>Malvaceae</taxon>
        <taxon>Malvoideae</taxon>
        <taxon>Gossypium</taxon>
    </lineage>
</organism>
<reference evidence="2 3" key="1">
    <citation type="submission" date="2019-06" db="EMBL/GenBank/DDBJ databases">
        <title>WGS assembly of Gossypium darwinii.</title>
        <authorList>
            <person name="Chen Z.J."/>
            <person name="Sreedasyam A."/>
            <person name="Ando A."/>
            <person name="Song Q."/>
            <person name="De L."/>
            <person name="Hulse-Kemp A."/>
            <person name="Ding M."/>
            <person name="Ye W."/>
            <person name="Kirkbride R."/>
            <person name="Jenkins J."/>
            <person name="Plott C."/>
            <person name="Lovell J."/>
            <person name="Lin Y.-M."/>
            <person name="Vaughn R."/>
            <person name="Liu B."/>
            <person name="Li W."/>
            <person name="Simpson S."/>
            <person name="Scheffler B."/>
            <person name="Saski C."/>
            <person name="Grover C."/>
            <person name="Hu G."/>
            <person name="Conover J."/>
            <person name="Carlson J."/>
            <person name="Shu S."/>
            <person name="Boston L."/>
            <person name="Williams M."/>
            <person name="Peterson D."/>
            <person name="Mcgee K."/>
            <person name="Jones D."/>
            <person name="Wendel J."/>
            <person name="Stelly D."/>
            <person name="Grimwood J."/>
            <person name="Schmutz J."/>
        </authorList>
    </citation>
    <scope>NUCLEOTIDE SEQUENCE [LARGE SCALE GENOMIC DNA]</scope>
    <source>
        <strain evidence="2">1808015.09</strain>
    </source>
</reference>
<dbReference type="EMBL" id="CM017688">
    <property type="protein sequence ID" value="TYH31667.1"/>
    <property type="molecule type" value="Genomic_DNA"/>
</dbReference>
<dbReference type="Proteomes" id="UP000323506">
    <property type="component" value="Chromosome A01"/>
</dbReference>
<evidence type="ECO:0000256" key="1">
    <source>
        <dbReference type="SAM" id="Phobius"/>
    </source>
</evidence>
<feature type="transmembrane region" description="Helical" evidence="1">
    <location>
        <begin position="75"/>
        <end position="97"/>
    </location>
</feature>
<gene>
    <name evidence="2" type="ORF">ES288_A01G190500v1</name>
</gene>
<keyword evidence="1" id="KW-0812">Transmembrane</keyword>
<keyword evidence="3" id="KW-1185">Reference proteome</keyword>
<accession>A0A5D2HMZ4</accession>